<evidence type="ECO:0000259" key="4">
    <source>
        <dbReference type="PROSITE" id="PS50995"/>
    </source>
</evidence>
<dbReference type="GO" id="GO:0003700">
    <property type="term" value="F:DNA-binding transcription factor activity"/>
    <property type="evidence" value="ECO:0007669"/>
    <property type="project" value="InterPro"/>
</dbReference>
<organism evidence="5 6">
    <name type="scientific">Periweissella cryptocerci</name>
    <dbReference type="NCBI Taxonomy" id="2506420"/>
    <lineage>
        <taxon>Bacteria</taxon>
        <taxon>Bacillati</taxon>
        <taxon>Bacillota</taxon>
        <taxon>Bacilli</taxon>
        <taxon>Lactobacillales</taxon>
        <taxon>Lactobacillaceae</taxon>
        <taxon>Periweissella</taxon>
    </lineage>
</organism>
<dbReference type="Proteomes" id="UP000292886">
    <property type="component" value="Chromosome"/>
</dbReference>
<feature type="domain" description="HTH marR-type" evidence="4">
    <location>
        <begin position="4"/>
        <end position="136"/>
    </location>
</feature>
<dbReference type="InterPro" id="IPR036388">
    <property type="entry name" value="WH-like_DNA-bd_sf"/>
</dbReference>
<keyword evidence="3" id="KW-0804">Transcription</keyword>
<dbReference type="AlphaFoldDB" id="A0A4V1AIT5"/>
<dbReference type="OrthoDB" id="6462103at2"/>
<dbReference type="SUPFAM" id="SSF46785">
    <property type="entry name" value="Winged helix' DNA-binding domain"/>
    <property type="match status" value="1"/>
</dbReference>
<keyword evidence="2" id="KW-0238">DNA-binding</keyword>
<reference evidence="6" key="1">
    <citation type="submission" date="2019-03" db="EMBL/GenBank/DDBJ databases">
        <title>Weissella sp. 26KH-42 Genome sequencing.</title>
        <authorList>
            <person name="Heo J."/>
            <person name="Kim S.-J."/>
            <person name="Kim J.-S."/>
            <person name="Hong S.-B."/>
            <person name="Kwon S.-W."/>
        </authorList>
    </citation>
    <scope>NUCLEOTIDE SEQUENCE [LARGE SCALE GENOMIC DNA]</scope>
    <source>
        <strain evidence="6">26KH-42</strain>
    </source>
</reference>
<dbReference type="KEGG" id="wei:EQG49_09140"/>
<evidence type="ECO:0000313" key="6">
    <source>
        <dbReference type="Proteomes" id="UP000292886"/>
    </source>
</evidence>
<dbReference type="PANTHER" id="PTHR42756:SF1">
    <property type="entry name" value="TRANSCRIPTIONAL REPRESSOR OF EMRAB OPERON"/>
    <property type="match status" value="1"/>
</dbReference>
<dbReference type="PRINTS" id="PR00598">
    <property type="entry name" value="HTHMARR"/>
</dbReference>
<dbReference type="SMART" id="SM00347">
    <property type="entry name" value="HTH_MARR"/>
    <property type="match status" value="1"/>
</dbReference>
<keyword evidence="1" id="KW-0805">Transcription regulation</keyword>
<dbReference type="GO" id="GO:0003677">
    <property type="term" value="F:DNA binding"/>
    <property type="evidence" value="ECO:0007669"/>
    <property type="project" value="UniProtKB-KW"/>
</dbReference>
<dbReference type="PROSITE" id="PS50995">
    <property type="entry name" value="HTH_MARR_2"/>
    <property type="match status" value="1"/>
</dbReference>
<dbReference type="PROSITE" id="PS01117">
    <property type="entry name" value="HTH_MARR_1"/>
    <property type="match status" value="1"/>
</dbReference>
<evidence type="ECO:0000256" key="2">
    <source>
        <dbReference type="ARBA" id="ARBA00023125"/>
    </source>
</evidence>
<name>A0A4V1AIT5_9LACO</name>
<dbReference type="PANTHER" id="PTHR42756">
    <property type="entry name" value="TRANSCRIPTIONAL REGULATOR, MARR"/>
    <property type="match status" value="1"/>
</dbReference>
<evidence type="ECO:0000256" key="3">
    <source>
        <dbReference type="ARBA" id="ARBA00023163"/>
    </source>
</evidence>
<dbReference type="Pfam" id="PF01047">
    <property type="entry name" value="MarR"/>
    <property type="match status" value="1"/>
</dbReference>
<dbReference type="InterPro" id="IPR036390">
    <property type="entry name" value="WH_DNA-bd_sf"/>
</dbReference>
<evidence type="ECO:0000313" key="5">
    <source>
        <dbReference type="EMBL" id="QBO36625.1"/>
    </source>
</evidence>
<protein>
    <submittedName>
        <fullName evidence="5">MarR family transcriptional regulator</fullName>
    </submittedName>
</protein>
<dbReference type="Gene3D" id="1.10.10.10">
    <property type="entry name" value="Winged helix-like DNA-binding domain superfamily/Winged helix DNA-binding domain"/>
    <property type="match status" value="1"/>
</dbReference>
<proteinExistence type="predicted"/>
<sequence>MMFEDDLVEWLSLASHDIQLKLDNLLRPLNLNSRLYFYIQKIAVQPGIKQDDLGKLVKLNQSTITRAVQQLVQKGFLEKKVDDQDKRTSHLFVTELGEQVLPQINKIINDMNIELVAKVSPEFQGDFVKLIRDFAKNIEAK</sequence>
<dbReference type="EMBL" id="CP037940">
    <property type="protein sequence ID" value="QBO36625.1"/>
    <property type="molecule type" value="Genomic_DNA"/>
</dbReference>
<gene>
    <name evidence="5" type="ORF">EQG49_09140</name>
</gene>
<dbReference type="InterPro" id="IPR023187">
    <property type="entry name" value="Tscrpt_reg_MarR-type_CS"/>
</dbReference>
<evidence type="ECO:0000256" key="1">
    <source>
        <dbReference type="ARBA" id="ARBA00023015"/>
    </source>
</evidence>
<accession>A0A4V1AIT5</accession>
<keyword evidence="6" id="KW-1185">Reference proteome</keyword>
<dbReference type="InterPro" id="IPR000835">
    <property type="entry name" value="HTH_MarR-typ"/>
</dbReference>